<dbReference type="Proteomes" id="UP000684084">
    <property type="component" value="Unassembled WGS sequence"/>
</dbReference>
<reference evidence="8 9" key="4">
    <citation type="submission" date="2017-10" db="EMBL/GenBank/DDBJ databases">
        <title>Genome analyses suggest a sexual origin of heterokaryosis in a supposedly ancient asexual fungus.</title>
        <authorList>
            <person name="Corradi N."/>
            <person name="Sedzielewska K."/>
            <person name="Noel J."/>
            <person name="Charron P."/>
            <person name="Farinelli L."/>
            <person name="Marton T."/>
            <person name="Kruger M."/>
            <person name="Pelin A."/>
            <person name="Brachmann A."/>
            <person name="Corradi N."/>
        </authorList>
    </citation>
    <scope>NUCLEOTIDE SEQUENCE [LARGE SCALE GENOMIC DNA]</scope>
    <source>
        <strain evidence="8 9">A1</strain>
    </source>
</reference>
<reference evidence="8 9" key="3">
    <citation type="submission" date="2017-10" db="EMBL/GenBank/DDBJ databases">
        <title>Extensive intraspecific genome diversity in a model arbuscular mycorrhizal fungus.</title>
        <authorList>
            <person name="Chen E.C.H."/>
            <person name="Morin E."/>
            <person name="Baudet D."/>
            <person name="Noel J."/>
            <person name="Ndikumana S."/>
            <person name="Charron P."/>
            <person name="St-Onge C."/>
            <person name="Giorgi J."/>
            <person name="Grigoriev I.V."/>
            <person name="Roux C."/>
            <person name="Martin F.M."/>
            <person name="Corradi N."/>
        </authorList>
    </citation>
    <scope>NUCLEOTIDE SEQUENCE [LARGE SCALE GENOMIC DNA]</scope>
    <source>
        <strain evidence="8 9">A1</strain>
    </source>
</reference>
<evidence type="ECO:0000313" key="10">
    <source>
        <dbReference type="Proteomes" id="UP000232722"/>
    </source>
</evidence>
<comment type="caution">
    <text evidence="6">The sequence shown here is derived from an EMBL/GenBank/DDBJ whole genome shotgun (WGS) entry which is preliminary data.</text>
</comment>
<dbReference type="InterPro" id="IPR004839">
    <property type="entry name" value="Aminotransferase_I/II_large"/>
</dbReference>
<dbReference type="InterPro" id="IPR015424">
    <property type="entry name" value="PyrdxlP-dep_Trfase"/>
</dbReference>
<sequence length="403" mass="44917">MPLLEQLELILEKRKRRDLLRSLVVASPSSIDFSSNDFLGLARNKLLQKTYLKELSSFPNPPLGSTGSRLLDGNSSYAESLDKFIAEFHKAESALIFPSGFDANVGLFSSVPQHGDAIIIDEFIHASVHDGIRNSRAAVITKFRHNDIKHLKKVLETVVQEIEPQKNIFIAVESLYSMDGDIAPLNEIVEVIKPFNSYLIVDEAHATGVYGEQGRGIVCELGLERKVFARLHTFGKALASNGAAIVGPKLLRSYLINYARPLIFSTFLSFNSLIAIDCSYKVMTSEAGNELRKRLMRLIHLFRSNIDLPSNMLLPSNSAIQGILIPGNDNVVKLCRVIQNAGYNVKPIRSPTVPVGKERVRVCIHADNTEEQILGLINVIKDYFIQQNISKEMNNYQIISSKL</sequence>
<name>A0A2I1DR66_9GLOM</name>
<proteinExistence type="inferred from homology"/>
<protein>
    <submittedName>
        <fullName evidence="7">Aminotransferase</fullName>
    </submittedName>
</protein>
<evidence type="ECO:0000313" key="9">
    <source>
        <dbReference type="Proteomes" id="UP000232688"/>
    </source>
</evidence>
<feature type="domain" description="Aminotransferase class I/classII large" evidence="5">
    <location>
        <begin position="31"/>
        <end position="379"/>
    </location>
</feature>
<dbReference type="SUPFAM" id="SSF53383">
    <property type="entry name" value="PLP-dependent transferases"/>
    <property type="match status" value="1"/>
</dbReference>
<evidence type="ECO:0000313" key="8">
    <source>
        <dbReference type="EMBL" id="PKC74082.1"/>
    </source>
</evidence>
<evidence type="ECO:0000313" key="7">
    <source>
        <dbReference type="EMBL" id="PKC17910.1"/>
    </source>
</evidence>
<dbReference type="AlphaFoldDB" id="A0A2I1DR66"/>
<dbReference type="InterPro" id="IPR050087">
    <property type="entry name" value="AON_synthase_class-II"/>
</dbReference>
<dbReference type="GO" id="GO:0008483">
    <property type="term" value="F:transaminase activity"/>
    <property type="evidence" value="ECO:0007669"/>
    <property type="project" value="UniProtKB-KW"/>
</dbReference>
<keyword evidence="4" id="KW-0663">Pyridoxal phosphate</keyword>
<evidence type="ECO:0000313" key="6">
    <source>
        <dbReference type="EMBL" id="CAB5386040.1"/>
    </source>
</evidence>
<keyword evidence="7" id="KW-0032">Aminotransferase</keyword>
<reference evidence="6" key="5">
    <citation type="submission" date="2020-05" db="EMBL/GenBank/DDBJ databases">
        <authorList>
            <person name="Rincon C."/>
            <person name="Sanders R I."/>
            <person name="Robbins C."/>
            <person name="Chaturvedi A."/>
        </authorList>
    </citation>
    <scope>NUCLEOTIDE SEQUENCE</scope>
    <source>
        <strain evidence="6">CHB12</strain>
    </source>
</reference>
<evidence type="ECO:0000313" key="11">
    <source>
        <dbReference type="Proteomes" id="UP000684084"/>
    </source>
</evidence>
<dbReference type="InterPro" id="IPR015422">
    <property type="entry name" value="PyrdxlP-dep_Trfase_small"/>
</dbReference>
<dbReference type="EMBL" id="CAGKOT010000055">
    <property type="protein sequence ID" value="CAB5386040.1"/>
    <property type="molecule type" value="Genomic_DNA"/>
</dbReference>
<dbReference type="EMBL" id="LLXJ01000003">
    <property type="protein sequence ID" value="PKC17910.1"/>
    <property type="molecule type" value="Genomic_DNA"/>
</dbReference>
<accession>A0A2I1DR66</accession>
<dbReference type="VEuPathDB" id="FungiDB:FUN_000857"/>
<evidence type="ECO:0000256" key="2">
    <source>
        <dbReference type="ARBA" id="ARBA00010008"/>
    </source>
</evidence>
<dbReference type="PANTHER" id="PTHR13693">
    <property type="entry name" value="CLASS II AMINOTRANSFERASE/8-AMINO-7-OXONONANOATE SYNTHASE"/>
    <property type="match status" value="1"/>
</dbReference>
<dbReference type="EMBL" id="LLXH01000064">
    <property type="protein sequence ID" value="PKC74082.1"/>
    <property type="molecule type" value="Genomic_DNA"/>
</dbReference>
<dbReference type="VEuPathDB" id="FungiDB:RhiirA1_409690"/>
<comment type="cofactor">
    <cofactor evidence="1">
        <name>pyridoxal 5'-phosphate</name>
        <dbReference type="ChEBI" id="CHEBI:597326"/>
    </cofactor>
</comment>
<organism evidence="6 11">
    <name type="scientific">Rhizophagus irregularis</name>
    <dbReference type="NCBI Taxonomy" id="588596"/>
    <lineage>
        <taxon>Eukaryota</taxon>
        <taxon>Fungi</taxon>
        <taxon>Fungi incertae sedis</taxon>
        <taxon>Mucoromycota</taxon>
        <taxon>Glomeromycotina</taxon>
        <taxon>Glomeromycetes</taxon>
        <taxon>Glomerales</taxon>
        <taxon>Glomeraceae</taxon>
        <taxon>Rhizophagus</taxon>
    </lineage>
</organism>
<evidence type="ECO:0000256" key="1">
    <source>
        <dbReference type="ARBA" id="ARBA00001933"/>
    </source>
</evidence>
<evidence type="ECO:0000256" key="4">
    <source>
        <dbReference type="ARBA" id="ARBA00022898"/>
    </source>
</evidence>
<dbReference type="GO" id="GO:0030170">
    <property type="term" value="F:pyridoxal phosphate binding"/>
    <property type="evidence" value="ECO:0007669"/>
    <property type="project" value="InterPro"/>
</dbReference>
<dbReference type="VEuPathDB" id="FungiDB:RhiirFUN_018246"/>
<dbReference type="Gene3D" id="3.40.640.10">
    <property type="entry name" value="Type I PLP-dependent aspartate aminotransferase-like (Major domain)"/>
    <property type="match status" value="1"/>
</dbReference>
<reference evidence="7 10" key="1">
    <citation type="submission" date="2016-04" db="EMBL/GenBank/DDBJ databases">
        <title>Genome analyses suggest a sexual origin of heterokaryosis in a supposedly ancient asexual fungus.</title>
        <authorList>
            <person name="Ropars J."/>
            <person name="Sedzielewska K."/>
            <person name="Noel J."/>
            <person name="Charron P."/>
            <person name="Farinelli L."/>
            <person name="Marton T."/>
            <person name="Kruger M."/>
            <person name="Pelin A."/>
            <person name="Brachmann A."/>
            <person name="Corradi N."/>
        </authorList>
    </citation>
    <scope>NUCLEOTIDE SEQUENCE [LARGE SCALE GENOMIC DNA]</scope>
    <source>
        <strain evidence="7 10">A5</strain>
    </source>
</reference>
<dbReference type="Pfam" id="PF00155">
    <property type="entry name" value="Aminotran_1_2"/>
    <property type="match status" value="1"/>
</dbReference>
<dbReference type="OrthoDB" id="2382073at2759"/>
<dbReference type="Gene3D" id="3.90.1150.10">
    <property type="entry name" value="Aspartate Aminotransferase, domain 1"/>
    <property type="match status" value="1"/>
</dbReference>
<gene>
    <name evidence="6" type="ORF">CHRIB12_LOCUS19511</name>
    <name evidence="8" type="ORF">RhiirA1_409690</name>
    <name evidence="7" type="ORF">RhiirA5_345630</name>
</gene>
<evidence type="ECO:0000259" key="5">
    <source>
        <dbReference type="Pfam" id="PF00155"/>
    </source>
</evidence>
<evidence type="ECO:0000256" key="3">
    <source>
        <dbReference type="ARBA" id="ARBA00022679"/>
    </source>
</evidence>
<dbReference type="GO" id="GO:0009102">
    <property type="term" value="P:biotin biosynthetic process"/>
    <property type="evidence" value="ECO:0007669"/>
    <property type="project" value="TreeGrafter"/>
</dbReference>
<comment type="similarity">
    <text evidence="2">Belongs to the class-II pyridoxal-phosphate-dependent aminotransferase family. BioF subfamily.</text>
</comment>
<reference evidence="7 10" key="2">
    <citation type="submission" date="2017-09" db="EMBL/GenBank/DDBJ databases">
        <title>Extensive intraspecific genome diversity in a model arbuscular mycorrhizal fungus.</title>
        <authorList>
            <person name="Chen E.C."/>
            <person name="Morin E."/>
            <person name="Beaudet D."/>
            <person name="Noel J."/>
            <person name="Ndikumana S."/>
            <person name="Charron P."/>
            <person name="St-Onge C."/>
            <person name="Giorgi J."/>
            <person name="Grigoriev I.V."/>
            <person name="Roux C."/>
            <person name="Martin F.M."/>
            <person name="Corradi N."/>
        </authorList>
    </citation>
    <scope>NUCLEOTIDE SEQUENCE [LARGE SCALE GENOMIC DNA]</scope>
    <source>
        <strain evidence="7 10">A5</strain>
    </source>
</reference>
<dbReference type="PANTHER" id="PTHR13693:SF77">
    <property type="entry name" value="8-AMINO-7-OXONONANOATE SYNTHASE"/>
    <property type="match status" value="1"/>
</dbReference>
<dbReference type="Proteomes" id="UP000232722">
    <property type="component" value="Unassembled WGS sequence"/>
</dbReference>
<keyword evidence="3 7" id="KW-0808">Transferase</keyword>
<dbReference type="InterPro" id="IPR015421">
    <property type="entry name" value="PyrdxlP-dep_Trfase_major"/>
</dbReference>
<dbReference type="Proteomes" id="UP000232688">
    <property type="component" value="Unassembled WGS sequence"/>
</dbReference>